<name>A0ABW5BKJ3_9PROT</name>
<accession>A0ABW5BKJ3</accession>
<protein>
    <submittedName>
        <fullName evidence="6">FAD-binding oxidoreductase</fullName>
    </submittedName>
</protein>
<dbReference type="Gene3D" id="3.30.43.10">
    <property type="entry name" value="Uridine Diphospho-n-acetylenolpyruvylglucosamine Reductase, domain 2"/>
    <property type="match status" value="1"/>
</dbReference>
<dbReference type="InterPro" id="IPR036318">
    <property type="entry name" value="FAD-bd_PCMH-like_sf"/>
</dbReference>
<evidence type="ECO:0000256" key="1">
    <source>
        <dbReference type="ARBA" id="ARBA00001974"/>
    </source>
</evidence>
<dbReference type="Pfam" id="PF02913">
    <property type="entry name" value="FAD-oxidase_C"/>
    <property type="match status" value="1"/>
</dbReference>
<dbReference type="Gene3D" id="3.30.70.2190">
    <property type="match status" value="1"/>
</dbReference>
<evidence type="ECO:0000259" key="5">
    <source>
        <dbReference type="PROSITE" id="PS51387"/>
    </source>
</evidence>
<reference evidence="7" key="1">
    <citation type="journal article" date="2019" name="Int. J. Syst. Evol. Microbiol.">
        <title>The Global Catalogue of Microorganisms (GCM) 10K type strain sequencing project: providing services to taxonomists for standard genome sequencing and annotation.</title>
        <authorList>
            <consortium name="The Broad Institute Genomics Platform"/>
            <consortium name="The Broad Institute Genome Sequencing Center for Infectious Disease"/>
            <person name="Wu L."/>
            <person name="Ma J."/>
        </authorList>
    </citation>
    <scope>NUCLEOTIDE SEQUENCE [LARGE SCALE GENOMIC DNA]</scope>
    <source>
        <strain evidence="7">CGMCC 4.7192</strain>
    </source>
</reference>
<dbReference type="RefSeq" id="WP_380250538.1">
    <property type="nucleotide sequence ID" value="NZ_JBHUII010000004.1"/>
</dbReference>
<dbReference type="EMBL" id="JBHUII010000004">
    <property type="protein sequence ID" value="MFD2205686.1"/>
    <property type="molecule type" value="Genomic_DNA"/>
</dbReference>
<dbReference type="PANTHER" id="PTHR43716:SF1">
    <property type="entry name" value="D-2-HYDROXYGLUTARATE DEHYDROGENASE, MITOCHONDRIAL"/>
    <property type="match status" value="1"/>
</dbReference>
<dbReference type="SUPFAM" id="SSF56176">
    <property type="entry name" value="FAD-binding/transporter-associated domain-like"/>
    <property type="match status" value="1"/>
</dbReference>
<dbReference type="PANTHER" id="PTHR43716">
    <property type="entry name" value="D-2-HYDROXYGLUTARATE DEHYDROGENASE, MITOCHONDRIAL"/>
    <property type="match status" value="1"/>
</dbReference>
<sequence>MIAPTRDHFEALKAIVGDKGLLVPAGSGAGVETDIGTGGSDLAVYESCVRYGRGQAAFVVRPASSAETSQVLAYCQAAGITLIPQSGNTGLVGASTPDPSGTQGVLSFDRLLGTVESATQGSGNIIFDEENRSVTVGAGVRLSDLNAFLAPKGYVFPIDLGADPRIGGMIATNTGGARFLRYGDVRQNTLGVKVVLADAQGTELDLMSGLRKDNTGIDWKHLFIGTTGVLGVVTEAELNVVRLPQQTTAALLVPRDEAAVLKLLLEMEERCDTNLTAFEGMSAAAISAAFDHVPSLRNPFPNGEIPDYVLLVELSRTWAKRESEQSLDELMEVVLAEIWEDEDAPDQDGPLENAFIGRPEEMWALRHALSEGVKHAGKLVAFDVSFCRGDLMKFRAFMATELPKKFQNVRICDFGHVGDGGLHFNLSISNDDPRLNDANFIPSLRNWVVKIVVEKYHGSFSAEHAIGRSNQSFYDDYTPEKVKKLAAGLKALTSAGELGAVKLG</sequence>
<evidence type="ECO:0000313" key="6">
    <source>
        <dbReference type="EMBL" id="MFD2205686.1"/>
    </source>
</evidence>
<gene>
    <name evidence="6" type="ORF">ACFSKO_08695</name>
</gene>
<keyword evidence="7" id="KW-1185">Reference proteome</keyword>
<dbReference type="Gene3D" id="3.30.465.10">
    <property type="match status" value="1"/>
</dbReference>
<dbReference type="InterPro" id="IPR006094">
    <property type="entry name" value="Oxid_FAD_bind_N"/>
</dbReference>
<evidence type="ECO:0000256" key="2">
    <source>
        <dbReference type="ARBA" id="ARBA00022630"/>
    </source>
</evidence>
<dbReference type="InterPro" id="IPR016166">
    <property type="entry name" value="FAD-bd_PCMH"/>
</dbReference>
<keyword evidence="3" id="KW-0274">FAD</keyword>
<keyword evidence="4" id="KW-0560">Oxidoreductase</keyword>
<dbReference type="PROSITE" id="PS51387">
    <property type="entry name" value="FAD_PCMH"/>
    <property type="match status" value="1"/>
</dbReference>
<dbReference type="InterPro" id="IPR051264">
    <property type="entry name" value="FAD-oxidored/transferase_4"/>
</dbReference>
<evidence type="ECO:0000256" key="4">
    <source>
        <dbReference type="ARBA" id="ARBA00023002"/>
    </source>
</evidence>
<comment type="caution">
    <text evidence="6">The sequence shown here is derived from an EMBL/GenBank/DDBJ whole genome shotgun (WGS) entry which is preliminary data.</text>
</comment>
<dbReference type="SUPFAM" id="SSF55103">
    <property type="entry name" value="FAD-linked oxidases, C-terminal domain"/>
    <property type="match status" value="1"/>
</dbReference>
<proteinExistence type="predicted"/>
<evidence type="ECO:0000313" key="7">
    <source>
        <dbReference type="Proteomes" id="UP001597294"/>
    </source>
</evidence>
<dbReference type="InterPro" id="IPR004113">
    <property type="entry name" value="FAD-bd_oxidored_4_C"/>
</dbReference>
<dbReference type="Pfam" id="PF01565">
    <property type="entry name" value="FAD_binding_4"/>
    <property type="match status" value="1"/>
</dbReference>
<dbReference type="InterPro" id="IPR016164">
    <property type="entry name" value="FAD-linked_Oxase-like_C"/>
</dbReference>
<keyword evidence="2" id="KW-0285">Flavoprotein</keyword>
<dbReference type="InterPro" id="IPR016169">
    <property type="entry name" value="FAD-bd_PCMH_sub2"/>
</dbReference>
<evidence type="ECO:0000256" key="3">
    <source>
        <dbReference type="ARBA" id="ARBA00022827"/>
    </source>
</evidence>
<dbReference type="Gene3D" id="3.30.70.2740">
    <property type="match status" value="1"/>
</dbReference>
<feature type="domain" description="FAD-binding PCMH-type" evidence="5">
    <location>
        <begin position="51"/>
        <end position="243"/>
    </location>
</feature>
<organism evidence="6 7">
    <name type="scientific">Kiloniella antarctica</name>
    <dbReference type="NCBI Taxonomy" id="1550907"/>
    <lineage>
        <taxon>Bacteria</taxon>
        <taxon>Pseudomonadati</taxon>
        <taxon>Pseudomonadota</taxon>
        <taxon>Alphaproteobacteria</taxon>
        <taxon>Rhodospirillales</taxon>
        <taxon>Kiloniellaceae</taxon>
        <taxon>Kiloniella</taxon>
    </lineage>
</organism>
<dbReference type="Proteomes" id="UP001597294">
    <property type="component" value="Unassembled WGS sequence"/>
</dbReference>
<dbReference type="InterPro" id="IPR016167">
    <property type="entry name" value="FAD-bd_PCMH_sub1"/>
</dbReference>
<comment type="cofactor">
    <cofactor evidence="1">
        <name>FAD</name>
        <dbReference type="ChEBI" id="CHEBI:57692"/>
    </cofactor>
</comment>